<gene>
    <name evidence="2" type="ORF">BXZ70DRAFT_1005051</name>
</gene>
<evidence type="ECO:0000256" key="1">
    <source>
        <dbReference type="SAM" id="MobiDB-lite"/>
    </source>
</evidence>
<reference evidence="2" key="1">
    <citation type="journal article" date="2021" name="New Phytol.">
        <title>Evolutionary innovations through gain and loss of genes in the ectomycorrhizal Boletales.</title>
        <authorList>
            <person name="Wu G."/>
            <person name="Miyauchi S."/>
            <person name="Morin E."/>
            <person name="Kuo A."/>
            <person name="Drula E."/>
            <person name="Varga T."/>
            <person name="Kohler A."/>
            <person name="Feng B."/>
            <person name="Cao Y."/>
            <person name="Lipzen A."/>
            <person name="Daum C."/>
            <person name="Hundley H."/>
            <person name="Pangilinan J."/>
            <person name="Johnson J."/>
            <person name="Barry K."/>
            <person name="LaButti K."/>
            <person name="Ng V."/>
            <person name="Ahrendt S."/>
            <person name="Min B."/>
            <person name="Choi I.G."/>
            <person name="Park H."/>
            <person name="Plett J.M."/>
            <person name="Magnuson J."/>
            <person name="Spatafora J.W."/>
            <person name="Nagy L.G."/>
            <person name="Henrissat B."/>
            <person name="Grigoriev I.V."/>
            <person name="Yang Z.L."/>
            <person name="Xu J."/>
            <person name="Martin F.M."/>
        </authorList>
    </citation>
    <scope>NUCLEOTIDE SEQUENCE</scope>
    <source>
        <strain evidence="2">KKN 215</strain>
    </source>
</reference>
<comment type="caution">
    <text evidence="2">The sequence shown here is derived from an EMBL/GenBank/DDBJ whole genome shotgun (WGS) entry which is preliminary data.</text>
</comment>
<name>A0A8K0UU78_9AGAR</name>
<dbReference type="AlphaFoldDB" id="A0A8K0UU78"/>
<feature type="compositionally biased region" description="Low complexity" evidence="1">
    <location>
        <begin position="141"/>
        <end position="152"/>
    </location>
</feature>
<evidence type="ECO:0000313" key="3">
    <source>
        <dbReference type="Proteomes" id="UP000813824"/>
    </source>
</evidence>
<protein>
    <submittedName>
        <fullName evidence="2">Uncharacterized protein</fullName>
    </submittedName>
</protein>
<keyword evidence="3" id="KW-1185">Reference proteome</keyword>
<dbReference type="Proteomes" id="UP000813824">
    <property type="component" value="Unassembled WGS sequence"/>
</dbReference>
<proteinExistence type="predicted"/>
<feature type="region of interest" description="Disordered" evidence="1">
    <location>
        <begin position="55"/>
        <end position="172"/>
    </location>
</feature>
<sequence length="186" mass="20213">MATLSSPAVTTLQKSSPFKLRISRMVRRDRLLPAVPSIPPAPRLRAPTNEAEWLEWPSLAGPYQPQEPPHPSPDDEQHQYRVRDSVLGASTSPQHRGTPPATTRVEDAPRGSDYVLPAKFRRGLAPAPGPMRNLSGAYEPSSIEGSTSTGSSRQLDAYHHSSSRGMPGAVDQAAIDDIKYGNLDKN</sequence>
<evidence type="ECO:0000313" key="2">
    <source>
        <dbReference type="EMBL" id="KAH8104527.1"/>
    </source>
</evidence>
<dbReference type="EMBL" id="JAEVFJ010000005">
    <property type="protein sequence ID" value="KAH8104527.1"/>
    <property type="molecule type" value="Genomic_DNA"/>
</dbReference>
<feature type="compositionally biased region" description="Basic and acidic residues" evidence="1">
    <location>
        <begin position="72"/>
        <end position="84"/>
    </location>
</feature>
<accession>A0A8K0UU78</accession>
<organism evidence="2 3">
    <name type="scientific">Cristinia sonorae</name>
    <dbReference type="NCBI Taxonomy" id="1940300"/>
    <lineage>
        <taxon>Eukaryota</taxon>
        <taxon>Fungi</taxon>
        <taxon>Dikarya</taxon>
        <taxon>Basidiomycota</taxon>
        <taxon>Agaricomycotina</taxon>
        <taxon>Agaricomycetes</taxon>
        <taxon>Agaricomycetidae</taxon>
        <taxon>Agaricales</taxon>
        <taxon>Pleurotineae</taxon>
        <taxon>Stephanosporaceae</taxon>
        <taxon>Cristinia</taxon>
    </lineage>
</organism>